<gene>
    <name evidence="1" type="ORF">A2927_00200</name>
</gene>
<dbReference type="Proteomes" id="UP000178849">
    <property type="component" value="Unassembled WGS sequence"/>
</dbReference>
<accession>A0A1G2BNF0</accession>
<reference evidence="1 2" key="1">
    <citation type="journal article" date="2016" name="Nat. Commun.">
        <title>Thousands of microbial genomes shed light on interconnected biogeochemical processes in an aquifer system.</title>
        <authorList>
            <person name="Anantharaman K."/>
            <person name="Brown C.T."/>
            <person name="Hug L.A."/>
            <person name="Sharon I."/>
            <person name="Castelle C.J."/>
            <person name="Probst A.J."/>
            <person name="Thomas B.C."/>
            <person name="Singh A."/>
            <person name="Wilkins M.J."/>
            <person name="Karaoz U."/>
            <person name="Brodie E.L."/>
            <person name="Williams K.H."/>
            <person name="Hubbard S.S."/>
            <person name="Banfield J.F."/>
        </authorList>
    </citation>
    <scope>NUCLEOTIDE SEQUENCE [LARGE SCALE GENOMIC DNA]</scope>
</reference>
<name>A0A1G2BNF0_9BACT</name>
<comment type="caution">
    <text evidence="1">The sequence shown here is derived from an EMBL/GenBank/DDBJ whole genome shotgun (WGS) entry which is preliminary data.</text>
</comment>
<dbReference type="AlphaFoldDB" id="A0A1G2BNF0"/>
<proteinExistence type="predicted"/>
<dbReference type="EMBL" id="MHKL01000001">
    <property type="protein sequence ID" value="OGY90069.1"/>
    <property type="molecule type" value="Genomic_DNA"/>
</dbReference>
<organism evidence="1 2">
    <name type="scientific">Candidatus Komeilibacteria bacterium RIFCSPLOWO2_01_FULL_45_10</name>
    <dbReference type="NCBI Taxonomy" id="1798550"/>
    <lineage>
        <taxon>Bacteria</taxon>
        <taxon>Candidatus Komeiliibacteriota</taxon>
    </lineage>
</organism>
<protein>
    <submittedName>
        <fullName evidence="1">Uncharacterized protein</fullName>
    </submittedName>
</protein>
<evidence type="ECO:0000313" key="1">
    <source>
        <dbReference type="EMBL" id="OGY90069.1"/>
    </source>
</evidence>
<sequence length="139" mass="15534">MSIGRILFLAIFLFSSAAILAGGSLAEKITYQSIPQVDLSDLETVFKQQRLKSDYQSQLLKSLDSFGGSNASYQTLEEKLLALVVPAEYRDLHFQLVAAFAELNRDQVKKPEIKERLENLSAAYGWLAAQLSVFIVNNF</sequence>
<evidence type="ECO:0000313" key="2">
    <source>
        <dbReference type="Proteomes" id="UP000178849"/>
    </source>
</evidence>